<comment type="caution">
    <text evidence="3">The sequence shown here is derived from an EMBL/GenBank/DDBJ whole genome shotgun (WGS) entry which is preliminary data.</text>
</comment>
<proteinExistence type="predicted"/>
<dbReference type="InterPro" id="IPR003323">
    <property type="entry name" value="OTU_dom"/>
</dbReference>
<keyword evidence="4" id="KW-1185">Reference proteome</keyword>
<feature type="compositionally biased region" description="Polar residues" evidence="1">
    <location>
        <begin position="655"/>
        <end position="664"/>
    </location>
</feature>
<dbReference type="Proteomes" id="UP001209854">
    <property type="component" value="Unassembled WGS sequence"/>
</dbReference>
<name>A0ABT3MPG7_9GAMM</name>
<feature type="domain" description="OTU" evidence="2">
    <location>
        <begin position="1019"/>
        <end position="1171"/>
    </location>
</feature>
<evidence type="ECO:0000313" key="4">
    <source>
        <dbReference type="Proteomes" id="UP001209854"/>
    </source>
</evidence>
<feature type="region of interest" description="Disordered" evidence="1">
    <location>
        <begin position="623"/>
        <end position="674"/>
    </location>
</feature>
<evidence type="ECO:0000313" key="3">
    <source>
        <dbReference type="EMBL" id="MCW7551271.1"/>
    </source>
</evidence>
<evidence type="ECO:0000256" key="1">
    <source>
        <dbReference type="SAM" id="MobiDB-lite"/>
    </source>
</evidence>
<protein>
    <recommendedName>
        <fullName evidence="2">OTU domain-containing protein</fullName>
    </recommendedName>
</protein>
<sequence length="1212" mass="137268">MVIATSSLGREERTLIVSLQKEGLNDDFSGRRSESDDTLYSGFTPSHEISLLRLQGNGYIEEIYLQNQGNDRIPIIPGNIFSRNDAYNHNLWNRQSRHALLVIPSLNQQLPESNPSNSSNGDLLTFSFSHSNLENFNTVGCNNNALHFLRHDDQWTLFIELYRLTGQCLIDLPESTPVSLISAELTGHSKTVKLPLEATPPNTTEQATEKHPAPTPSAEAIAQDSALVVYLSPATIGEQLYDQHYEMLYTTRIWLIARSQADSNTELNNHKLVLSENFKFNAPPEKDHLKSNHKKPKKTTLEQITHLSNRLDKKVDKLSNLSETEIENLQNSVPFIEITEQLVSKIDEIKPLIISSKKRSNNNNFSHKQKTHSIYRTILSAINLLSVIIAEHNYEDISSEITVNGEKKTLIDVIAECYSALPSLLTEDEISLHRFKSINDQVNTILTETTSTIETQPNNENFKKRSHSALAKIFKTIISNDWHFQNDAFTYNLFSIAGQVFINESNVELMFLLAQHLSAHYNKDTYNNYDQDNKKFFTDDLFDLIWRKFKELMPRIDIPTKQLYDFEQQARDIDIDTNGWIGHINSYEQAKQNLRSNKEAILDQQARENADNLIKEMEEIHQKNQEKLRKARQARSQRAAKPTIKTDQAEPAKTLSDTAITETTPDAKPLPEKPEPWEQLYQKGIHELTSHNFEAAHSFFQEALNAQPGLLNEATIYSAIADTYFVPGEAQQKAIRQAFAQTQVLLNKMRHATDQPIDKQQLNNLSEQFLSLAEKMDKPIKHSAENHLKSIQCLEAVPAQQLEEISAKDHASGLLAILKQEGEQLEQIKKLISEGIDTLLTTYDLRKDFILNMSSGTPPKAKTSKLPSEEARYKQSLLSLKNQLNSGHRTEKPQTTAKTQRSQNRQIISPEPDTYFSSFFQALEQADKIGQNWKLETHSAVAEVDSHTQKINRDLIQTFYKENPGFSFKKLRKPHKGKLIKPSNIQSLLKQLGNNESFSYNAQPQPNGFLNHFLTSHNRAVADVDADHFCMFNAITLWLSHNREATSAFPGIQNGQDLFLALAPYAIELAAQHPRNSVLNAIAAAFYVKEPNIQLWGSNDMLHTLISPILGVPVIVFDNGQIEASRVINAMLYDNSGSVHVIEQDQIFNVMTSNTLVLVHSSNHWMTVLPTPERHDTTETLPDPAERLLNAPLLLNHQESVPVGTSAIIDSH</sequence>
<gene>
    <name evidence="3" type="ORF">NX722_01165</name>
</gene>
<dbReference type="RefSeq" id="WP_262566334.1">
    <property type="nucleotide sequence ID" value="NZ_JAPFCC010000001.1"/>
</dbReference>
<reference evidence="3 4" key="1">
    <citation type="submission" date="2022-10" db="EMBL/GenBank/DDBJ databases">
        <title>High-quality genome sequences of two octocoral-associated bacteria, Endozoicomonas euniceicola EF212 and Endozoicomonas gorgoniicola PS125.</title>
        <authorList>
            <person name="Chiou Y.-J."/>
            <person name="Chen Y.-H."/>
        </authorList>
    </citation>
    <scope>NUCLEOTIDE SEQUENCE [LARGE SCALE GENOMIC DNA]</scope>
    <source>
        <strain evidence="3 4">PS125</strain>
    </source>
</reference>
<feature type="compositionally biased region" description="Polar residues" evidence="1">
    <location>
        <begin position="893"/>
        <end position="907"/>
    </location>
</feature>
<dbReference type="PROSITE" id="PS50802">
    <property type="entry name" value="OTU"/>
    <property type="match status" value="1"/>
</dbReference>
<feature type="region of interest" description="Disordered" evidence="1">
    <location>
        <begin position="883"/>
        <end position="907"/>
    </location>
</feature>
<evidence type="ECO:0000259" key="2">
    <source>
        <dbReference type="PROSITE" id="PS50802"/>
    </source>
</evidence>
<dbReference type="EMBL" id="JAPFCC010000001">
    <property type="protein sequence ID" value="MCW7551271.1"/>
    <property type="molecule type" value="Genomic_DNA"/>
</dbReference>
<organism evidence="3 4">
    <name type="scientific">Endozoicomonas gorgoniicola</name>
    <dbReference type="NCBI Taxonomy" id="1234144"/>
    <lineage>
        <taxon>Bacteria</taxon>
        <taxon>Pseudomonadati</taxon>
        <taxon>Pseudomonadota</taxon>
        <taxon>Gammaproteobacteria</taxon>
        <taxon>Oceanospirillales</taxon>
        <taxon>Endozoicomonadaceae</taxon>
        <taxon>Endozoicomonas</taxon>
    </lineage>
</organism>
<feature type="region of interest" description="Disordered" evidence="1">
    <location>
        <begin position="194"/>
        <end position="216"/>
    </location>
</feature>
<accession>A0ABT3MPG7</accession>